<proteinExistence type="predicted"/>
<comment type="caution">
    <text evidence="1">The sequence shown here is derived from an EMBL/GenBank/DDBJ whole genome shotgun (WGS) entry which is preliminary data.</text>
</comment>
<accession>A0ACC2T6K3</accession>
<dbReference type="EMBL" id="QTSX02003601">
    <property type="protein sequence ID" value="KAJ9069932.1"/>
    <property type="molecule type" value="Genomic_DNA"/>
</dbReference>
<organism evidence="1 2">
    <name type="scientific">Entomophthora muscae</name>
    <dbReference type="NCBI Taxonomy" id="34485"/>
    <lineage>
        <taxon>Eukaryota</taxon>
        <taxon>Fungi</taxon>
        <taxon>Fungi incertae sedis</taxon>
        <taxon>Zoopagomycota</taxon>
        <taxon>Entomophthoromycotina</taxon>
        <taxon>Entomophthoromycetes</taxon>
        <taxon>Entomophthorales</taxon>
        <taxon>Entomophthoraceae</taxon>
        <taxon>Entomophthora</taxon>
    </lineage>
</organism>
<dbReference type="Proteomes" id="UP001165960">
    <property type="component" value="Unassembled WGS sequence"/>
</dbReference>
<reference evidence="1" key="1">
    <citation type="submission" date="2022-04" db="EMBL/GenBank/DDBJ databases">
        <title>Genome of the entomopathogenic fungus Entomophthora muscae.</title>
        <authorList>
            <person name="Elya C."/>
            <person name="Lovett B.R."/>
            <person name="Lee E."/>
            <person name="Macias A.M."/>
            <person name="Hajek A.E."/>
            <person name="De Bivort B.L."/>
            <person name="Kasson M.T."/>
            <person name="De Fine Licht H.H."/>
            <person name="Stajich J.E."/>
        </authorList>
    </citation>
    <scope>NUCLEOTIDE SEQUENCE</scope>
    <source>
        <strain evidence="1">Berkeley</strain>
    </source>
</reference>
<gene>
    <name evidence="1" type="ORF">DSO57_1013643</name>
</gene>
<sequence>MNKNPLTRRIISVKSDIGTSFPGFEPQTPTGHQPASPTAWLPHLSGLESRTDSTLEKPPKPTYEAHSMIKLCPLRNPLSLANRSTDLSNTPVITQVIFSRVLQEFPQEQGTSNDDKSHVSKKEIKLSLSGPANDESSTLDATQDCRTLVNATSLPKGLCKRVPMADGHTYTLGLPESCPLLFLQ</sequence>
<evidence type="ECO:0000313" key="1">
    <source>
        <dbReference type="EMBL" id="KAJ9069932.1"/>
    </source>
</evidence>
<name>A0ACC2T6K3_9FUNG</name>
<keyword evidence="2" id="KW-1185">Reference proteome</keyword>
<protein>
    <submittedName>
        <fullName evidence="1">Uncharacterized protein</fullName>
    </submittedName>
</protein>
<evidence type="ECO:0000313" key="2">
    <source>
        <dbReference type="Proteomes" id="UP001165960"/>
    </source>
</evidence>